<comment type="caution">
    <text evidence="2">The sequence shown here is derived from an EMBL/GenBank/DDBJ whole genome shotgun (WGS) entry which is preliminary data.</text>
</comment>
<evidence type="ECO:0000256" key="1">
    <source>
        <dbReference type="SAM" id="MobiDB-lite"/>
    </source>
</evidence>
<dbReference type="AlphaFoldDB" id="A0A225W4T7"/>
<protein>
    <submittedName>
        <fullName evidence="2">Uncharacterized protein</fullName>
    </submittedName>
</protein>
<dbReference type="EMBL" id="NBNE01001907">
    <property type="protein sequence ID" value="OWZ12218.1"/>
    <property type="molecule type" value="Genomic_DNA"/>
</dbReference>
<proteinExistence type="predicted"/>
<sequence length="120" mass="14406">MAARRYQSHANLHKVNRSQPNTSRDEKYAKKLGHLPVRPSTGRRKPYEISRDSLPDNWIEPKQQRAEQLLQDTWQVTRFKLLDERTHNDRNEFEAIANENQCKKRYVNNQSTTHYHLKDH</sequence>
<keyword evidence="3" id="KW-1185">Reference proteome</keyword>
<organism evidence="2 3">
    <name type="scientific">Phytophthora megakarya</name>
    <dbReference type="NCBI Taxonomy" id="4795"/>
    <lineage>
        <taxon>Eukaryota</taxon>
        <taxon>Sar</taxon>
        <taxon>Stramenopiles</taxon>
        <taxon>Oomycota</taxon>
        <taxon>Peronosporomycetes</taxon>
        <taxon>Peronosporales</taxon>
        <taxon>Peronosporaceae</taxon>
        <taxon>Phytophthora</taxon>
    </lineage>
</organism>
<gene>
    <name evidence="2" type="ORF">PHMEG_00014655</name>
</gene>
<feature type="compositionally biased region" description="Basic and acidic residues" evidence="1">
    <location>
        <begin position="45"/>
        <end position="54"/>
    </location>
</feature>
<dbReference type="Proteomes" id="UP000198211">
    <property type="component" value="Unassembled WGS sequence"/>
</dbReference>
<feature type="region of interest" description="Disordered" evidence="1">
    <location>
        <begin position="1"/>
        <end position="55"/>
    </location>
</feature>
<name>A0A225W4T7_9STRA</name>
<accession>A0A225W4T7</accession>
<reference evidence="3" key="1">
    <citation type="submission" date="2017-03" db="EMBL/GenBank/DDBJ databases">
        <title>Phytopthora megakarya and P. palmivora, two closely related causual agents of cacao black pod achieved similar genome size and gene model numbers by different mechanisms.</title>
        <authorList>
            <person name="Ali S."/>
            <person name="Shao J."/>
            <person name="Larry D.J."/>
            <person name="Kronmiller B."/>
            <person name="Shen D."/>
            <person name="Strem M.D."/>
            <person name="Melnick R.L."/>
            <person name="Guiltinan M.J."/>
            <person name="Tyler B.M."/>
            <person name="Meinhardt L.W."/>
            <person name="Bailey B.A."/>
        </authorList>
    </citation>
    <scope>NUCLEOTIDE SEQUENCE [LARGE SCALE GENOMIC DNA]</scope>
    <source>
        <strain evidence="3">zdho120</strain>
    </source>
</reference>
<evidence type="ECO:0000313" key="3">
    <source>
        <dbReference type="Proteomes" id="UP000198211"/>
    </source>
</evidence>
<evidence type="ECO:0000313" key="2">
    <source>
        <dbReference type="EMBL" id="OWZ12218.1"/>
    </source>
</evidence>